<dbReference type="EMBL" id="JAEPCM010000273">
    <property type="protein sequence ID" value="MCG7946312.1"/>
    <property type="molecule type" value="Genomic_DNA"/>
</dbReference>
<dbReference type="AlphaFoldDB" id="A0A9E4N406"/>
<keyword evidence="7" id="KW-0472">Membrane</keyword>
<reference evidence="11" key="1">
    <citation type="journal article" date="2021" name="Proc. Natl. Acad. Sci. U.S.A.">
        <title>Global biogeography of chemosynthetic symbionts reveals both localized and globally distributed symbiont groups. .</title>
        <authorList>
            <person name="Osvatic J.T."/>
            <person name="Wilkins L.G.E."/>
            <person name="Leibrecht L."/>
            <person name="Leray M."/>
            <person name="Zauner S."/>
            <person name="Polzin J."/>
            <person name="Camacho Y."/>
            <person name="Gros O."/>
            <person name="van Gils J.A."/>
            <person name="Eisen J.A."/>
            <person name="Petersen J.M."/>
            <person name="Yuen B."/>
        </authorList>
    </citation>
    <scope>NUCLEOTIDE SEQUENCE</scope>
    <source>
        <strain evidence="11">MAGclacostrist064TRANS</strain>
    </source>
</reference>
<organism evidence="11 12">
    <name type="scientific">Candidatus Thiodiazotropha taylori</name>
    <dbReference type="NCBI Taxonomy" id="2792791"/>
    <lineage>
        <taxon>Bacteria</taxon>
        <taxon>Pseudomonadati</taxon>
        <taxon>Pseudomonadota</taxon>
        <taxon>Gammaproteobacteria</taxon>
        <taxon>Chromatiales</taxon>
        <taxon>Sedimenticolaceae</taxon>
        <taxon>Candidatus Thiodiazotropha</taxon>
    </lineage>
</organism>
<evidence type="ECO:0000256" key="7">
    <source>
        <dbReference type="ARBA" id="ARBA00023136"/>
    </source>
</evidence>
<evidence type="ECO:0000313" key="11">
    <source>
        <dbReference type="EMBL" id="MCG7946312.1"/>
    </source>
</evidence>
<proteinExistence type="inferred from homology"/>
<name>A0A9E4N406_9GAMM</name>
<evidence type="ECO:0000256" key="6">
    <source>
        <dbReference type="ARBA" id="ARBA00022989"/>
    </source>
</evidence>
<dbReference type="PANTHER" id="PTHR11403">
    <property type="entry name" value="CYTOCHROME C OXIDASE SUBUNIT III"/>
    <property type="match status" value="1"/>
</dbReference>
<evidence type="ECO:0000256" key="9">
    <source>
        <dbReference type="ARBA" id="ARBA00031625"/>
    </source>
</evidence>
<dbReference type="Proteomes" id="UP000886667">
    <property type="component" value="Unassembled WGS sequence"/>
</dbReference>
<comment type="similarity">
    <text evidence="2 10">Belongs to the cytochrome c oxidase subunit 3 family.</text>
</comment>
<evidence type="ECO:0000313" key="12">
    <source>
        <dbReference type="Proteomes" id="UP000886667"/>
    </source>
</evidence>
<dbReference type="PROSITE" id="PS50253">
    <property type="entry name" value="COX3"/>
    <property type="match status" value="1"/>
</dbReference>
<dbReference type="InterPro" id="IPR013833">
    <property type="entry name" value="Cyt_c_oxidase_su3_a-hlx"/>
</dbReference>
<dbReference type="GO" id="GO:0004129">
    <property type="term" value="F:cytochrome-c oxidase activity"/>
    <property type="evidence" value="ECO:0007669"/>
    <property type="project" value="UniProtKB-EC"/>
</dbReference>
<dbReference type="InterPro" id="IPR024791">
    <property type="entry name" value="Cyt_c/ubiquinol_Oxase_su3"/>
</dbReference>
<gene>
    <name evidence="11" type="ORF">JAZ07_08200</name>
</gene>
<dbReference type="CDD" id="cd01665">
    <property type="entry name" value="Cyt_c_Oxidase_III"/>
    <property type="match status" value="1"/>
</dbReference>
<keyword evidence="6" id="KW-1133">Transmembrane helix</keyword>
<evidence type="ECO:0000256" key="5">
    <source>
        <dbReference type="ARBA" id="ARBA00022967"/>
    </source>
</evidence>
<evidence type="ECO:0000256" key="2">
    <source>
        <dbReference type="ARBA" id="ARBA00010581"/>
    </source>
</evidence>
<dbReference type="InterPro" id="IPR035973">
    <property type="entry name" value="Cyt_c_oxidase_su3-like_sf"/>
</dbReference>
<dbReference type="FunFam" id="1.20.120.80:FF:000003">
    <property type="entry name" value="Cytochrome c oxidase subunit 3"/>
    <property type="match status" value="1"/>
</dbReference>
<evidence type="ECO:0000256" key="10">
    <source>
        <dbReference type="RuleBase" id="RU003376"/>
    </source>
</evidence>
<dbReference type="GO" id="GO:0005886">
    <property type="term" value="C:plasma membrane"/>
    <property type="evidence" value="ECO:0007669"/>
    <property type="project" value="UniProtKB-SubCell"/>
</dbReference>
<dbReference type="InterPro" id="IPR000298">
    <property type="entry name" value="Cyt_c_oxidase-like_su3"/>
</dbReference>
<dbReference type="GO" id="GO:0019646">
    <property type="term" value="P:aerobic electron transport chain"/>
    <property type="evidence" value="ECO:0007669"/>
    <property type="project" value="InterPro"/>
</dbReference>
<accession>A0A9E4N406</accession>
<dbReference type="Gene3D" id="1.20.120.80">
    <property type="entry name" value="Cytochrome c oxidase, subunit III, four-helix bundle"/>
    <property type="match status" value="1"/>
</dbReference>
<sequence>MSAKEHSGDYFIPDPSPWPIIGMFSLLITLFGGALAMNGVSLGTYLVVAGLLMFFYLLYGWFRDVIKENLSDCYNRQVDTSFRMGMFWFIASEVFFFLSFFGALYYIRNIALPWLGGDGYLGVTNEILYHGFENVWPSHGPGELGGEFQPMGAWGIPAINTLILLTSGATITWAHWGLKLDNQKQLVNGLIATIALGVFFVILQAYEYGHAYQELNLTLETGAYGSTFYMLTGFHGFHVTMGAVMLMAILGRSMKSHFSAHNHFAFEAVAWYWHFVDVVWLGLFVFVYWL</sequence>
<dbReference type="Pfam" id="PF00510">
    <property type="entry name" value="COX3"/>
    <property type="match status" value="2"/>
</dbReference>
<keyword evidence="5" id="KW-1278">Translocase</keyword>
<comment type="subcellular location">
    <subcellularLocation>
        <location evidence="10">Cell membrane</location>
        <topology evidence="10">Multi-pass membrane protein</topology>
    </subcellularLocation>
    <subcellularLocation>
        <location evidence="1">Membrane</location>
        <topology evidence="1">Multi-pass membrane protein</topology>
    </subcellularLocation>
</comment>
<protein>
    <recommendedName>
        <fullName evidence="3">cytochrome-c oxidase</fullName>
        <ecNumber evidence="3">7.1.1.9</ecNumber>
    </recommendedName>
    <alternativeName>
        <fullName evidence="8">Cytochrome aa3 subunit 3</fullName>
    </alternativeName>
    <alternativeName>
        <fullName evidence="9">Cytochrome c oxidase polypeptide III</fullName>
    </alternativeName>
</protein>
<dbReference type="Gene3D" id="1.10.287.70">
    <property type="match status" value="1"/>
</dbReference>
<dbReference type="SUPFAM" id="SSF81452">
    <property type="entry name" value="Cytochrome c oxidase subunit III-like"/>
    <property type="match status" value="1"/>
</dbReference>
<evidence type="ECO:0000256" key="1">
    <source>
        <dbReference type="ARBA" id="ARBA00004141"/>
    </source>
</evidence>
<keyword evidence="4 10" id="KW-0812">Transmembrane</keyword>
<dbReference type="EC" id="7.1.1.9" evidence="3"/>
<dbReference type="PANTHER" id="PTHR11403:SF7">
    <property type="entry name" value="CYTOCHROME C OXIDASE SUBUNIT 3"/>
    <property type="match status" value="1"/>
</dbReference>
<evidence type="ECO:0000256" key="8">
    <source>
        <dbReference type="ARBA" id="ARBA00031400"/>
    </source>
</evidence>
<dbReference type="InterPro" id="IPR033945">
    <property type="entry name" value="Cyt_c_oxase_su3_dom"/>
</dbReference>
<comment type="caution">
    <text evidence="11">The sequence shown here is derived from an EMBL/GenBank/DDBJ whole genome shotgun (WGS) entry which is preliminary data.</text>
</comment>
<evidence type="ECO:0000256" key="3">
    <source>
        <dbReference type="ARBA" id="ARBA00012949"/>
    </source>
</evidence>
<evidence type="ECO:0000256" key="4">
    <source>
        <dbReference type="ARBA" id="ARBA00022692"/>
    </source>
</evidence>